<keyword evidence="2" id="KW-1015">Disulfide bond</keyword>
<evidence type="ECO:0000256" key="1">
    <source>
        <dbReference type="ARBA" id="ARBA00008987"/>
    </source>
</evidence>
<dbReference type="PROSITE" id="PS51532">
    <property type="entry name" value="PITH"/>
    <property type="match status" value="1"/>
</dbReference>
<dbReference type="InterPro" id="IPR013766">
    <property type="entry name" value="Thioredoxin_domain"/>
</dbReference>
<dbReference type="PANTHER" id="PTHR46115">
    <property type="entry name" value="THIOREDOXIN-LIKE PROTEIN 1"/>
    <property type="match status" value="1"/>
</dbReference>
<dbReference type="InterPro" id="IPR010400">
    <property type="entry name" value="PITH_dom"/>
</dbReference>
<dbReference type="PRINTS" id="PR00421">
    <property type="entry name" value="THIOREDOXIN"/>
</dbReference>
<organism evidence="5 6">
    <name type="scientific">Polychaeton citri CBS 116435</name>
    <dbReference type="NCBI Taxonomy" id="1314669"/>
    <lineage>
        <taxon>Eukaryota</taxon>
        <taxon>Fungi</taxon>
        <taxon>Dikarya</taxon>
        <taxon>Ascomycota</taxon>
        <taxon>Pezizomycotina</taxon>
        <taxon>Dothideomycetes</taxon>
        <taxon>Dothideomycetidae</taxon>
        <taxon>Capnodiales</taxon>
        <taxon>Capnodiaceae</taxon>
        <taxon>Polychaeton</taxon>
    </lineage>
</organism>
<dbReference type="EMBL" id="MU003767">
    <property type="protein sequence ID" value="KAF2725691.1"/>
    <property type="molecule type" value="Genomic_DNA"/>
</dbReference>
<evidence type="ECO:0000259" key="4">
    <source>
        <dbReference type="PROSITE" id="PS51532"/>
    </source>
</evidence>
<keyword evidence="6" id="KW-1185">Reference proteome</keyword>
<reference evidence="5" key="1">
    <citation type="journal article" date="2020" name="Stud. Mycol.">
        <title>101 Dothideomycetes genomes: a test case for predicting lifestyles and emergence of pathogens.</title>
        <authorList>
            <person name="Haridas S."/>
            <person name="Albert R."/>
            <person name="Binder M."/>
            <person name="Bloem J."/>
            <person name="Labutti K."/>
            <person name="Salamov A."/>
            <person name="Andreopoulos B."/>
            <person name="Baker S."/>
            <person name="Barry K."/>
            <person name="Bills G."/>
            <person name="Bluhm B."/>
            <person name="Cannon C."/>
            <person name="Castanera R."/>
            <person name="Culley D."/>
            <person name="Daum C."/>
            <person name="Ezra D."/>
            <person name="Gonzalez J."/>
            <person name="Henrissat B."/>
            <person name="Kuo A."/>
            <person name="Liang C."/>
            <person name="Lipzen A."/>
            <person name="Lutzoni F."/>
            <person name="Magnuson J."/>
            <person name="Mondo S."/>
            <person name="Nolan M."/>
            <person name="Ohm R."/>
            <person name="Pangilinan J."/>
            <person name="Park H.-J."/>
            <person name="Ramirez L."/>
            <person name="Alfaro M."/>
            <person name="Sun H."/>
            <person name="Tritt A."/>
            <person name="Yoshinaga Y."/>
            <person name="Zwiers L.-H."/>
            <person name="Turgeon B."/>
            <person name="Goodwin S."/>
            <person name="Spatafora J."/>
            <person name="Crous P."/>
            <person name="Grigoriev I."/>
        </authorList>
    </citation>
    <scope>NUCLEOTIDE SEQUENCE</scope>
    <source>
        <strain evidence="5">CBS 116435</strain>
    </source>
</reference>
<comment type="similarity">
    <text evidence="1">Belongs to the thioredoxin family.</text>
</comment>
<gene>
    <name evidence="5" type="ORF">K431DRAFT_281057</name>
</gene>
<dbReference type="CDD" id="cd02947">
    <property type="entry name" value="TRX_family"/>
    <property type="match status" value="1"/>
</dbReference>
<accession>A0A9P4QIV1</accession>
<sequence length="330" mass="36124">MSKTVIIDSPQHFTQVLQSSRIVVTDFYADWCGPCKAIAPMYEQLSQQLSRPGIITFTKVNSDDQKQIAQTYNISSIPTFMVFKAGRETKRIRGANTKELDLVVRQLAQEADNADAGGAASSSSAALSGSGGSWVGAGLPKGYSDVTDEVDLLGLDFLNIDNAAGGPRAVFSGDKPSALNTKGKSVEGSKDYIESDTDEQLMLFIPFQSALKVHSLHITSCPPYSDDEDEAPMRPRALQLYTNRSANLGFDEDVPFVQRIELKDSDWDKETGTAKVELRFVKFQNISSLVVFVVDGDGESEKTRIDRIRLIGESGEKRKMAALEKVGHED</sequence>
<dbReference type="Proteomes" id="UP000799441">
    <property type="component" value="Unassembled WGS sequence"/>
</dbReference>
<evidence type="ECO:0000256" key="2">
    <source>
        <dbReference type="ARBA" id="ARBA00023157"/>
    </source>
</evidence>
<dbReference type="PROSITE" id="PS00194">
    <property type="entry name" value="THIOREDOXIN_1"/>
    <property type="match status" value="1"/>
</dbReference>
<dbReference type="PROSITE" id="PS51352">
    <property type="entry name" value="THIOREDOXIN_2"/>
    <property type="match status" value="1"/>
</dbReference>
<evidence type="ECO:0000313" key="6">
    <source>
        <dbReference type="Proteomes" id="UP000799441"/>
    </source>
</evidence>
<feature type="domain" description="PITH" evidence="4">
    <location>
        <begin position="135"/>
        <end position="330"/>
    </location>
</feature>
<dbReference type="InterPro" id="IPR017937">
    <property type="entry name" value="Thioredoxin_CS"/>
</dbReference>
<dbReference type="Pfam" id="PF06201">
    <property type="entry name" value="PITH"/>
    <property type="match status" value="1"/>
</dbReference>
<dbReference type="AlphaFoldDB" id="A0A9P4QIV1"/>
<dbReference type="SUPFAM" id="SSF52833">
    <property type="entry name" value="Thioredoxin-like"/>
    <property type="match status" value="1"/>
</dbReference>
<dbReference type="OrthoDB" id="2121326at2759"/>
<evidence type="ECO:0000259" key="3">
    <source>
        <dbReference type="PROSITE" id="PS51352"/>
    </source>
</evidence>
<protein>
    <submittedName>
        <fullName evidence="5">Thioredoxin</fullName>
    </submittedName>
</protein>
<dbReference type="SUPFAM" id="SSF49785">
    <property type="entry name" value="Galactose-binding domain-like"/>
    <property type="match status" value="1"/>
</dbReference>
<dbReference type="Pfam" id="PF00085">
    <property type="entry name" value="Thioredoxin"/>
    <property type="match status" value="1"/>
</dbReference>
<name>A0A9P4QIV1_9PEZI</name>
<evidence type="ECO:0000313" key="5">
    <source>
        <dbReference type="EMBL" id="KAF2725691.1"/>
    </source>
</evidence>
<comment type="caution">
    <text evidence="5">The sequence shown here is derived from an EMBL/GenBank/DDBJ whole genome shotgun (WGS) entry which is preliminary data.</text>
</comment>
<dbReference type="Gene3D" id="2.60.120.470">
    <property type="entry name" value="PITH domain"/>
    <property type="match status" value="1"/>
</dbReference>
<dbReference type="Gene3D" id="3.40.30.10">
    <property type="entry name" value="Glutaredoxin"/>
    <property type="match status" value="1"/>
</dbReference>
<dbReference type="GO" id="GO:0005737">
    <property type="term" value="C:cytoplasm"/>
    <property type="evidence" value="ECO:0007669"/>
    <property type="project" value="UniProtKB-ARBA"/>
</dbReference>
<dbReference type="InterPro" id="IPR037047">
    <property type="entry name" value="PITH_dom_sf"/>
</dbReference>
<feature type="domain" description="Thioredoxin" evidence="3">
    <location>
        <begin position="1"/>
        <end position="109"/>
    </location>
</feature>
<proteinExistence type="inferred from homology"/>
<dbReference type="InterPro" id="IPR036249">
    <property type="entry name" value="Thioredoxin-like_sf"/>
</dbReference>
<dbReference type="InterPro" id="IPR008979">
    <property type="entry name" value="Galactose-bd-like_sf"/>
</dbReference>